<dbReference type="AlphaFoldDB" id="A0A0D8X804"/>
<dbReference type="EMBL" id="KN719218">
    <property type="protein sequence ID" value="KJH39922.1"/>
    <property type="molecule type" value="Genomic_DNA"/>
</dbReference>
<reference evidence="1 2" key="1">
    <citation type="submission" date="2013-11" db="EMBL/GenBank/DDBJ databases">
        <title>Draft genome of the bovine lungworm Dictyocaulus viviparus.</title>
        <authorList>
            <person name="Mitreva M."/>
        </authorList>
    </citation>
    <scope>NUCLEOTIDE SEQUENCE [LARGE SCALE GENOMIC DNA]</scope>
    <source>
        <strain evidence="1 2">HannoverDv2000</strain>
    </source>
</reference>
<protein>
    <submittedName>
        <fullName evidence="1">Uncharacterized protein</fullName>
    </submittedName>
</protein>
<reference evidence="2" key="2">
    <citation type="journal article" date="2016" name="Sci. Rep.">
        <title>Dictyocaulus viviparus genome, variome and transcriptome elucidate lungworm biology and support future intervention.</title>
        <authorList>
            <person name="McNulty S.N."/>
            <person name="Strube C."/>
            <person name="Rosa B.A."/>
            <person name="Martin J.C."/>
            <person name="Tyagi R."/>
            <person name="Choi Y.J."/>
            <person name="Wang Q."/>
            <person name="Hallsworth Pepin K."/>
            <person name="Zhang X."/>
            <person name="Ozersky P."/>
            <person name="Wilson R.K."/>
            <person name="Sternberg P.W."/>
            <person name="Gasser R.B."/>
            <person name="Mitreva M."/>
        </authorList>
    </citation>
    <scope>NUCLEOTIDE SEQUENCE [LARGE SCALE GENOMIC DNA]</scope>
    <source>
        <strain evidence="2">HannoverDv2000</strain>
    </source>
</reference>
<name>A0A0D8X804_DICVI</name>
<evidence type="ECO:0000313" key="1">
    <source>
        <dbReference type="EMBL" id="KJH39922.1"/>
    </source>
</evidence>
<accession>A0A0D8X804</accession>
<proteinExistence type="predicted"/>
<dbReference type="Proteomes" id="UP000053766">
    <property type="component" value="Unassembled WGS sequence"/>
</dbReference>
<sequence>MQIRRRKRIPQQGLINAKASLSHLNLLICEKDHITEKSYYKLARGTNVPSEPATCSQNDPCNYMNYCNCNVGKKSYSSRARQD</sequence>
<gene>
    <name evidence="1" type="ORF">DICVIV_14173</name>
</gene>
<keyword evidence="2" id="KW-1185">Reference proteome</keyword>
<evidence type="ECO:0000313" key="2">
    <source>
        <dbReference type="Proteomes" id="UP000053766"/>
    </source>
</evidence>
<organism evidence="1 2">
    <name type="scientific">Dictyocaulus viviparus</name>
    <name type="common">Bovine lungworm</name>
    <dbReference type="NCBI Taxonomy" id="29172"/>
    <lineage>
        <taxon>Eukaryota</taxon>
        <taxon>Metazoa</taxon>
        <taxon>Ecdysozoa</taxon>
        <taxon>Nematoda</taxon>
        <taxon>Chromadorea</taxon>
        <taxon>Rhabditida</taxon>
        <taxon>Rhabditina</taxon>
        <taxon>Rhabditomorpha</taxon>
        <taxon>Strongyloidea</taxon>
        <taxon>Metastrongylidae</taxon>
        <taxon>Dictyocaulus</taxon>
    </lineage>
</organism>